<feature type="compositionally biased region" description="Low complexity" evidence="6">
    <location>
        <begin position="144"/>
        <end position="168"/>
    </location>
</feature>
<dbReference type="InterPro" id="IPR019931">
    <property type="entry name" value="LPXTG_anchor"/>
</dbReference>
<feature type="compositionally biased region" description="Basic and acidic residues" evidence="6">
    <location>
        <begin position="131"/>
        <end position="143"/>
    </location>
</feature>
<keyword evidence="1" id="KW-0134">Cell wall</keyword>
<keyword evidence="2" id="KW-0964">Secreted</keyword>
<feature type="compositionally biased region" description="Basic and acidic residues" evidence="6">
    <location>
        <begin position="170"/>
        <end position="182"/>
    </location>
</feature>
<feature type="region of interest" description="Disordered" evidence="6">
    <location>
        <begin position="112"/>
        <end position="266"/>
    </location>
</feature>
<dbReference type="NCBIfam" id="NF038329">
    <property type="entry name" value="gly_rich_SclB"/>
    <property type="match status" value="1"/>
</dbReference>
<proteinExistence type="predicted"/>
<feature type="compositionally biased region" description="Polar residues" evidence="6">
    <location>
        <begin position="231"/>
        <end position="249"/>
    </location>
</feature>
<accession>Q9ACN2</accession>
<sequence length="306" mass="31833">MNKTKQNKTKHSLLCRYGLTSAAALLLTFGGASAVKADGEDAQKRAQIQKREELLSALIDGTSRLENKQCPYPGSTGLDDTYMNSLIQYLQERKQIEDKWRASLLKGIQDHVLDGQDGDRGEAGPAGPRGEAGKDGAKGDRGEAGPAGPRGEAGPAGPRGEAGPAGPRGEAGKDGAKGDRGEAGPAGKDGQPGKPAPKTPEVPQKPDTAPHTPKTPQIPGQSKDVTPAPQNPSNRGLNKPQTQGGNQLAKTPAAHDTHRQLPATGETTNPFFTAAAVAIMTTAGVVAVAKRQENNQSSFCYLTDGK</sequence>
<dbReference type="InterPro" id="IPR008160">
    <property type="entry name" value="Collagen"/>
</dbReference>
<reference evidence="9" key="1">
    <citation type="journal article" date="2001" name="Microbiology">
        <title>Streptococcus pyogenes sclB encodes a putative hypervariable surface protein with a collagen-like repetitive structure.</title>
        <authorList>
            <person name="Whatmore A.M."/>
        </authorList>
    </citation>
    <scope>NUCLEOTIDE SEQUENCE</scope>
    <source>
        <strain evidence="9">655</strain>
    </source>
</reference>
<dbReference type="InterPro" id="IPR019950">
    <property type="entry name" value="M_anchor"/>
</dbReference>
<dbReference type="Gene3D" id="6.10.250.2770">
    <property type="match status" value="1"/>
</dbReference>
<evidence type="ECO:0000256" key="5">
    <source>
        <dbReference type="ARBA" id="ARBA00023088"/>
    </source>
</evidence>
<evidence type="ECO:0000256" key="6">
    <source>
        <dbReference type="SAM" id="MobiDB-lite"/>
    </source>
</evidence>
<feature type="chain" id="PRO_5039052867" evidence="7">
    <location>
        <begin position="35"/>
        <end position="306"/>
    </location>
</feature>
<dbReference type="AlphaFoldDB" id="Q9ACN2"/>
<organism evidence="9">
    <name type="scientific">Streptococcus pyogenes</name>
    <dbReference type="NCBI Taxonomy" id="1314"/>
    <lineage>
        <taxon>Bacteria</taxon>
        <taxon>Bacillati</taxon>
        <taxon>Bacillota</taxon>
        <taxon>Bacilli</taxon>
        <taxon>Lactobacillales</taxon>
        <taxon>Streptococcaceae</taxon>
        <taxon>Streptococcus</taxon>
    </lineage>
</organism>
<dbReference type="PRINTS" id="PR00015">
    <property type="entry name" value="GPOSANCHOR"/>
</dbReference>
<feature type="domain" description="Gram-positive cocci surface proteins LPxTG" evidence="8">
    <location>
        <begin position="257"/>
        <end position="295"/>
    </location>
</feature>
<feature type="compositionally biased region" description="Polar residues" evidence="6">
    <location>
        <begin position="214"/>
        <end position="224"/>
    </location>
</feature>
<keyword evidence="5" id="KW-0572">Peptidoglycan-anchor</keyword>
<dbReference type="EMBL" id="AJ301809">
    <property type="protein sequence ID" value="CAC33778.1"/>
    <property type="molecule type" value="Genomic_DNA"/>
</dbReference>
<gene>
    <name evidence="9" type="primary">sclB</name>
</gene>
<protein>
    <submittedName>
        <fullName evidence="9">SclB protein</fullName>
    </submittedName>
</protein>
<dbReference type="NCBIfam" id="TIGR01167">
    <property type="entry name" value="LPXTG_anchor"/>
    <property type="match status" value="1"/>
</dbReference>
<evidence type="ECO:0000256" key="7">
    <source>
        <dbReference type="SAM" id="SignalP"/>
    </source>
</evidence>
<evidence type="ECO:0000259" key="8">
    <source>
        <dbReference type="Pfam" id="PF00746"/>
    </source>
</evidence>
<dbReference type="PANTHER" id="PTHR24637:SF421">
    <property type="entry name" value="CUTICLE COLLAGEN DPY-2"/>
    <property type="match status" value="1"/>
</dbReference>
<dbReference type="Pfam" id="PF00746">
    <property type="entry name" value="Gram_pos_anchor"/>
    <property type="match status" value="1"/>
</dbReference>
<keyword evidence="4" id="KW-0677">Repeat</keyword>
<feature type="compositionally biased region" description="Basic and acidic residues" evidence="6">
    <location>
        <begin position="112"/>
        <end position="122"/>
    </location>
</feature>
<keyword evidence="3 7" id="KW-0732">Signal</keyword>
<dbReference type="PANTHER" id="PTHR24637">
    <property type="entry name" value="COLLAGEN"/>
    <property type="match status" value="1"/>
</dbReference>
<evidence type="ECO:0000256" key="1">
    <source>
        <dbReference type="ARBA" id="ARBA00022512"/>
    </source>
</evidence>
<feature type="signal peptide" evidence="7">
    <location>
        <begin position="1"/>
        <end position="34"/>
    </location>
</feature>
<evidence type="ECO:0000313" key="9">
    <source>
        <dbReference type="EMBL" id="CAC33778.1"/>
    </source>
</evidence>
<evidence type="ECO:0000256" key="4">
    <source>
        <dbReference type="ARBA" id="ARBA00022737"/>
    </source>
</evidence>
<name>Q9ACN2_STRPY</name>
<dbReference type="Pfam" id="PF01391">
    <property type="entry name" value="Collagen"/>
    <property type="match status" value="1"/>
</dbReference>
<evidence type="ECO:0000256" key="3">
    <source>
        <dbReference type="ARBA" id="ARBA00022729"/>
    </source>
</evidence>
<evidence type="ECO:0000256" key="2">
    <source>
        <dbReference type="ARBA" id="ARBA00022525"/>
    </source>
</evidence>